<evidence type="ECO:0000313" key="8">
    <source>
        <dbReference type="EMBL" id="TQM28117.1"/>
    </source>
</evidence>
<dbReference type="PROSITE" id="PS01213">
    <property type="entry name" value="GLOBIN_FAM_2"/>
    <property type="match status" value="1"/>
</dbReference>
<dbReference type="Proteomes" id="UP000320235">
    <property type="component" value="Unassembled WGS sequence"/>
</dbReference>
<evidence type="ECO:0000256" key="5">
    <source>
        <dbReference type="ARBA" id="ARBA00023004"/>
    </source>
</evidence>
<gene>
    <name evidence="8" type="ORF">FB391_2169</name>
</gene>
<sequence>MTDPTPITFYEEVGGRETFVRLVDLFYQGVADDEVLRPMYPEEDLGPAKHRLTTFLEQYWGGPTTYGEERGHPRLRMRHAAFHVDPEARDRWLAHMRVAVDALELPPLHEATLWDYLQRAAHAMVNTFEPSGIGPSAGARAAGTLPVVAAPPSPPDAAH</sequence>
<keyword evidence="2" id="KW-0813">Transport</keyword>
<dbReference type="InterPro" id="IPR012292">
    <property type="entry name" value="Globin/Proto"/>
</dbReference>
<dbReference type="GO" id="GO:0019825">
    <property type="term" value="F:oxygen binding"/>
    <property type="evidence" value="ECO:0007669"/>
    <property type="project" value="InterPro"/>
</dbReference>
<dbReference type="Pfam" id="PF01152">
    <property type="entry name" value="Bac_globin"/>
    <property type="match status" value="1"/>
</dbReference>
<reference evidence="8 9" key="1">
    <citation type="submission" date="2019-06" db="EMBL/GenBank/DDBJ databases">
        <title>Sequencing the genomes of 1000 actinobacteria strains.</title>
        <authorList>
            <person name="Klenk H.-P."/>
        </authorList>
    </citation>
    <scope>NUCLEOTIDE SEQUENCE [LARGE SCALE GENOMIC DNA]</scope>
    <source>
        <strain evidence="8 9">DSM 105492</strain>
    </source>
</reference>
<evidence type="ECO:0000256" key="1">
    <source>
        <dbReference type="ARBA" id="ARBA00001971"/>
    </source>
</evidence>
<dbReference type="OrthoDB" id="9790913at2"/>
<comment type="cofactor">
    <cofactor evidence="1">
        <name>heme</name>
        <dbReference type="ChEBI" id="CHEBI:30413"/>
    </cofactor>
</comment>
<dbReference type="InterPro" id="IPR009050">
    <property type="entry name" value="Globin-like_sf"/>
</dbReference>
<proteinExistence type="inferred from homology"/>
<evidence type="ECO:0000256" key="2">
    <source>
        <dbReference type="ARBA" id="ARBA00022448"/>
    </source>
</evidence>
<keyword evidence="9" id="KW-1185">Reference proteome</keyword>
<evidence type="ECO:0000256" key="6">
    <source>
        <dbReference type="ARBA" id="ARBA00034496"/>
    </source>
</evidence>
<evidence type="ECO:0000313" key="9">
    <source>
        <dbReference type="Proteomes" id="UP000320235"/>
    </source>
</evidence>
<feature type="binding site" description="distal binding residue" evidence="7">
    <location>
        <position position="122"/>
    </location>
    <ligand>
        <name>heme</name>
        <dbReference type="ChEBI" id="CHEBI:30413"/>
    </ligand>
    <ligandPart>
        <name>Fe</name>
        <dbReference type="ChEBI" id="CHEBI:18248"/>
    </ligandPart>
</feature>
<keyword evidence="4" id="KW-0479">Metal-binding</keyword>
<keyword evidence="5" id="KW-0408">Iron</keyword>
<comment type="similarity">
    <text evidence="6">Belongs to the truncated hemoglobin family. Group II subfamily.</text>
</comment>
<dbReference type="Gene3D" id="1.10.490.10">
    <property type="entry name" value="Globins"/>
    <property type="match status" value="1"/>
</dbReference>
<evidence type="ECO:0000256" key="7">
    <source>
        <dbReference type="PIRSR" id="PIRSR601486-1"/>
    </source>
</evidence>
<dbReference type="GO" id="GO:0046872">
    <property type="term" value="F:metal ion binding"/>
    <property type="evidence" value="ECO:0007669"/>
    <property type="project" value="UniProtKB-KW"/>
</dbReference>
<dbReference type="SUPFAM" id="SSF46458">
    <property type="entry name" value="Globin-like"/>
    <property type="match status" value="1"/>
</dbReference>
<dbReference type="GO" id="GO:0005344">
    <property type="term" value="F:oxygen carrier activity"/>
    <property type="evidence" value="ECO:0007669"/>
    <property type="project" value="InterPro"/>
</dbReference>
<dbReference type="PANTHER" id="PTHR47366">
    <property type="entry name" value="TWO-ON-TWO HEMOGLOBIN-3"/>
    <property type="match status" value="1"/>
</dbReference>
<dbReference type="GO" id="GO:0020037">
    <property type="term" value="F:heme binding"/>
    <property type="evidence" value="ECO:0007669"/>
    <property type="project" value="InterPro"/>
</dbReference>
<comment type="caution">
    <text evidence="8">The sequence shown here is derived from an EMBL/GenBank/DDBJ whole genome shotgun (WGS) entry which is preliminary data.</text>
</comment>
<dbReference type="EMBL" id="VFPE01000002">
    <property type="protein sequence ID" value="TQM28117.1"/>
    <property type="molecule type" value="Genomic_DNA"/>
</dbReference>
<dbReference type="InterPro" id="IPR044203">
    <property type="entry name" value="GlbO/GLB3-like"/>
</dbReference>
<dbReference type="InterPro" id="IPR019795">
    <property type="entry name" value="Globin_bac-like_CS"/>
</dbReference>
<name>A0A543F2R0_9MICO</name>
<protein>
    <submittedName>
        <fullName evidence="8">Hemoglobin</fullName>
    </submittedName>
</protein>
<dbReference type="RefSeq" id="WP_141894373.1">
    <property type="nucleotide sequence ID" value="NZ_BAABLH010000005.1"/>
</dbReference>
<dbReference type="InterPro" id="IPR001486">
    <property type="entry name" value="Hemoglobin_trunc"/>
</dbReference>
<dbReference type="CDD" id="cd14771">
    <property type="entry name" value="TrHb2_Mt-trHbO-like_O"/>
    <property type="match status" value="1"/>
</dbReference>
<dbReference type="AlphaFoldDB" id="A0A543F2R0"/>
<keyword evidence="3 7" id="KW-0349">Heme</keyword>
<accession>A0A543F2R0</accession>
<dbReference type="PANTHER" id="PTHR47366:SF1">
    <property type="entry name" value="TWO-ON-TWO HEMOGLOBIN-3"/>
    <property type="match status" value="1"/>
</dbReference>
<organism evidence="8 9">
    <name type="scientific">Microbacterium kyungheense</name>
    <dbReference type="NCBI Taxonomy" id="1263636"/>
    <lineage>
        <taxon>Bacteria</taxon>
        <taxon>Bacillati</taxon>
        <taxon>Actinomycetota</taxon>
        <taxon>Actinomycetes</taxon>
        <taxon>Micrococcales</taxon>
        <taxon>Microbacteriaceae</taxon>
        <taxon>Microbacterium</taxon>
    </lineage>
</organism>
<evidence type="ECO:0000256" key="4">
    <source>
        <dbReference type="ARBA" id="ARBA00022723"/>
    </source>
</evidence>
<evidence type="ECO:0000256" key="3">
    <source>
        <dbReference type="ARBA" id="ARBA00022617"/>
    </source>
</evidence>